<dbReference type="InterPro" id="IPR017853">
    <property type="entry name" value="GH"/>
</dbReference>
<dbReference type="OrthoDB" id="2582440at2"/>
<dbReference type="EMBL" id="SOML01000005">
    <property type="protein sequence ID" value="TFD96500.1"/>
    <property type="molecule type" value="Genomic_DNA"/>
</dbReference>
<gene>
    <name evidence="5" type="ORF">E2605_10075</name>
</gene>
<dbReference type="PROSITE" id="PS01095">
    <property type="entry name" value="GH18_1"/>
    <property type="match status" value="1"/>
</dbReference>
<dbReference type="Gene3D" id="2.60.40.1740">
    <property type="entry name" value="hypothetical protein (bacova_03559)"/>
    <property type="match status" value="1"/>
</dbReference>
<dbReference type="GO" id="GO:0005975">
    <property type="term" value="P:carbohydrate metabolic process"/>
    <property type="evidence" value="ECO:0007669"/>
    <property type="project" value="InterPro"/>
</dbReference>
<keyword evidence="6" id="KW-1185">Reference proteome</keyword>
<name>A0A4Y8L602_9BACT</name>
<protein>
    <submittedName>
        <fullName evidence="5">DUF1735 domain-containing protein</fullName>
    </submittedName>
</protein>
<proteinExistence type="predicted"/>
<dbReference type="PROSITE" id="PS51910">
    <property type="entry name" value="GH18_2"/>
    <property type="match status" value="1"/>
</dbReference>
<dbReference type="RefSeq" id="WP_134436363.1">
    <property type="nucleotide sequence ID" value="NZ_SOML01000005.1"/>
</dbReference>
<evidence type="ECO:0000256" key="3">
    <source>
        <dbReference type="SAM" id="SignalP"/>
    </source>
</evidence>
<organism evidence="5 6">
    <name type="scientific">Dysgonomonas capnocytophagoides</name>
    <dbReference type="NCBI Taxonomy" id="45254"/>
    <lineage>
        <taxon>Bacteria</taxon>
        <taxon>Pseudomonadati</taxon>
        <taxon>Bacteroidota</taxon>
        <taxon>Bacteroidia</taxon>
        <taxon>Bacteroidales</taxon>
        <taxon>Dysgonomonadaceae</taxon>
        <taxon>Dysgonomonas</taxon>
    </lineage>
</organism>
<dbReference type="Gene3D" id="3.20.20.80">
    <property type="entry name" value="Glycosidases"/>
    <property type="match status" value="1"/>
</dbReference>
<keyword evidence="2" id="KW-0326">Glycosidase</keyword>
<dbReference type="STRING" id="1121485.GCA_000426485_01879"/>
<dbReference type="GO" id="GO:0004553">
    <property type="term" value="F:hydrolase activity, hydrolyzing O-glycosyl compounds"/>
    <property type="evidence" value="ECO:0007669"/>
    <property type="project" value="InterPro"/>
</dbReference>
<sequence length="480" mass="53633">MINNIKKRLSSLAVFSILAGALFVSCSDDINLSNIDDNNYDKAKDSYVSLKNYNDARDMQTVELRSGSTEIKVYLKLSKTQENTFSGKLKFDESFLNEYNNANGTDFKIFPLSSASIENGETVTIEKGKTESEPVTIKLKKDNSLEIGKSYILPVAFESNDSGIKTSSGEGAYLFVVKYMGNTPDAAKESGIVTIMYFEVNNTNILNAGEYMLKNSGKPFVDIVTIFAANINYNKETGRVFVSMNENVSHLLSNRDKYIKPLQDKGIRVNLSILGNHDAAGVANLSESTAKDFAKELKAIVDAYGLDGIDFDDEYSQYSQSVGVPGFVTPSSNAYARLCYETKKIMPDKTVIVYHYGYVGFSQTVEGVNPGDFVDYTLEPYYGSFNNNITRRYLGMTNKQVSPYSRKIVDGLYKLPDGQGYYVGTYDMQTLKRVRDSEYGVNMLYDFNPAQSYVSAFNDFASVLYDDEIVFSGNTFEKDW</sequence>
<evidence type="ECO:0000259" key="4">
    <source>
        <dbReference type="PROSITE" id="PS51910"/>
    </source>
</evidence>
<feature type="chain" id="PRO_5021294684" evidence="3">
    <location>
        <begin position="27"/>
        <end position="480"/>
    </location>
</feature>
<reference evidence="5 6" key="1">
    <citation type="submission" date="2019-03" db="EMBL/GenBank/DDBJ databases">
        <title>San Antonio Military Medical Center submission to MRSN (WRAIR), pending publication.</title>
        <authorList>
            <person name="Blyth D.M."/>
            <person name="Mccarthy S.L."/>
            <person name="Schall S.E."/>
            <person name="Stam J.A."/>
            <person name="Ong A.C."/>
            <person name="Mcgann P.T."/>
        </authorList>
    </citation>
    <scope>NUCLEOTIDE SEQUENCE [LARGE SCALE GENOMIC DNA]</scope>
    <source>
        <strain evidence="5 6">MRSN571793</strain>
    </source>
</reference>
<accession>A0A4Y8L602</accession>
<evidence type="ECO:0000313" key="5">
    <source>
        <dbReference type="EMBL" id="TFD96500.1"/>
    </source>
</evidence>
<feature type="signal peptide" evidence="3">
    <location>
        <begin position="1"/>
        <end position="26"/>
    </location>
</feature>
<dbReference type="PROSITE" id="PS51257">
    <property type="entry name" value="PROKAR_LIPOPROTEIN"/>
    <property type="match status" value="1"/>
</dbReference>
<dbReference type="Pfam" id="PF08522">
    <property type="entry name" value="BT_3987-like_N"/>
    <property type="match status" value="1"/>
</dbReference>
<dbReference type="InterPro" id="IPR001223">
    <property type="entry name" value="Glyco_hydro18_cat"/>
</dbReference>
<dbReference type="Proteomes" id="UP000297861">
    <property type="component" value="Unassembled WGS sequence"/>
</dbReference>
<keyword evidence="1" id="KW-0378">Hydrolase</keyword>
<feature type="domain" description="GH18" evidence="4">
    <location>
        <begin position="192"/>
        <end position="480"/>
    </location>
</feature>
<evidence type="ECO:0000256" key="2">
    <source>
        <dbReference type="ARBA" id="ARBA00023295"/>
    </source>
</evidence>
<evidence type="ECO:0000256" key="1">
    <source>
        <dbReference type="ARBA" id="ARBA00022801"/>
    </source>
</evidence>
<dbReference type="SUPFAM" id="SSF51445">
    <property type="entry name" value="(Trans)glycosidases"/>
    <property type="match status" value="1"/>
</dbReference>
<dbReference type="AlphaFoldDB" id="A0A4Y8L602"/>
<dbReference type="InterPro" id="IPR013728">
    <property type="entry name" value="BT_3987-like_N"/>
</dbReference>
<dbReference type="InterPro" id="IPR001579">
    <property type="entry name" value="Glyco_hydro_18_chit_AS"/>
</dbReference>
<comment type="caution">
    <text evidence="5">The sequence shown here is derived from an EMBL/GenBank/DDBJ whole genome shotgun (WGS) entry which is preliminary data.</text>
</comment>
<keyword evidence="3" id="KW-0732">Signal</keyword>
<evidence type="ECO:0000313" key="6">
    <source>
        <dbReference type="Proteomes" id="UP000297861"/>
    </source>
</evidence>